<dbReference type="Gene3D" id="1.10.260.40">
    <property type="entry name" value="lambda repressor-like DNA-binding domains"/>
    <property type="match status" value="1"/>
</dbReference>
<proteinExistence type="predicted"/>
<dbReference type="GO" id="GO:0003700">
    <property type="term" value="F:DNA-binding transcription factor activity"/>
    <property type="evidence" value="ECO:0007669"/>
    <property type="project" value="TreeGrafter"/>
</dbReference>
<name>A0A2N3LCZ8_9BACI</name>
<dbReference type="AlphaFoldDB" id="A0A2N3LCZ8"/>
<accession>A0A2N3LCZ8</accession>
<dbReference type="GO" id="GO:0003677">
    <property type="term" value="F:DNA binding"/>
    <property type="evidence" value="ECO:0007669"/>
    <property type="project" value="UniProtKB-KW"/>
</dbReference>
<dbReference type="InterPro" id="IPR001387">
    <property type="entry name" value="Cro/C1-type_HTH"/>
</dbReference>
<protein>
    <recommendedName>
        <fullName evidence="2">HTH cro/C1-type domain-containing protein</fullName>
    </recommendedName>
</protein>
<feature type="domain" description="HTH cro/C1-type" evidence="2">
    <location>
        <begin position="13"/>
        <end position="67"/>
    </location>
</feature>
<dbReference type="EMBL" id="PIQO01000049">
    <property type="protein sequence ID" value="PKR82394.1"/>
    <property type="molecule type" value="Genomic_DNA"/>
</dbReference>
<gene>
    <name evidence="3" type="ORF">CWO92_24715</name>
</gene>
<dbReference type="SMART" id="SM00530">
    <property type="entry name" value="HTH_XRE"/>
    <property type="match status" value="1"/>
</dbReference>
<dbReference type="OrthoDB" id="9803228at2"/>
<dbReference type="SUPFAM" id="SSF47413">
    <property type="entry name" value="lambda repressor-like DNA-binding domains"/>
    <property type="match status" value="1"/>
</dbReference>
<keyword evidence="4" id="KW-1185">Reference proteome</keyword>
<evidence type="ECO:0000259" key="2">
    <source>
        <dbReference type="PROSITE" id="PS50943"/>
    </source>
</evidence>
<dbReference type="PANTHER" id="PTHR46797:SF1">
    <property type="entry name" value="METHYLPHOSPHONATE SYNTHASE"/>
    <property type="match status" value="1"/>
</dbReference>
<dbReference type="PANTHER" id="PTHR46797">
    <property type="entry name" value="HTH-TYPE TRANSCRIPTIONAL REGULATOR"/>
    <property type="match status" value="1"/>
</dbReference>
<reference evidence="3 4" key="1">
    <citation type="submission" date="2017-11" db="EMBL/GenBank/DDBJ databases">
        <title>Bacillus camelliae sp. nov., isolated from pu'er tea.</title>
        <authorList>
            <person name="Niu L."/>
        </authorList>
    </citation>
    <scope>NUCLEOTIDE SEQUENCE [LARGE SCALE GENOMIC DNA]</scope>
    <source>
        <strain evidence="3 4">7578-1</strain>
    </source>
</reference>
<dbReference type="CDD" id="cd00093">
    <property type="entry name" value="HTH_XRE"/>
    <property type="match status" value="1"/>
</dbReference>
<dbReference type="Pfam" id="PF01381">
    <property type="entry name" value="HTH_3"/>
    <property type="match status" value="1"/>
</dbReference>
<dbReference type="Proteomes" id="UP000233440">
    <property type="component" value="Unassembled WGS sequence"/>
</dbReference>
<dbReference type="GO" id="GO:0005829">
    <property type="term" value="C:cytosol"/>
    <property type="evidence" value="ECO:0007669"/>
    <property type="project" value="TreeGrafter"/>
</dbReference>
<evidence type="ECO:0000313" key="4">
    <source>
        <dbReference type="Proteomes" id="UP000233440"/>
    </source>
</evidence>
<sequence>MGFIMNDIVKCRLREIRLNHGLSLRDLETKSEISRGHLSNYENNKVQMSINTAVRLAKLLNCTLDEMFDY</sequence>
<organism evidence="3 4">
    <name type="scientific">Heyndrickxia camelliae</name>
    <dbReference type="NCBI Taxonomy" id="1707093"/>
    <lineage>
        <taxon>Bacteria</taxon>
        <taxon>Bacillati</taxon>
        <taxon>Bacillota</taxon>
        <taxon>Bacilli</taxon>
        <taxon>Bacillales</taxon>
        <taxon>Bacillaceae</taxon>
        <taxon>Heyndrickxia</taxon>
    </lineage>
</organism>
<keyword evidence="1" id="KW-0238">DNA-binding</keyword>
<evidence type="ECO:0000256" key="1">
    <source>
        <dbReference type="ARBA" id="ARBA00023125"/>
    </source>
</evidence>
<evidence type="ECO:0000313" key="3">
    <source>
        <dbReference type="EMBL" id="PKR82394.1"/>
    </source>
</evidence>
<dbReference type="InterPro" id="IPR010982">
    <property type="entry name" value="Lambda_DNA-bd_dom_sf"/>
</dbReference>
<dbReference type="PROSITE" id="PS50943">
    <property type="entry name" value="HTH_CROC1"/>
    <property type="match status" value="1"/>
</dbReference>
<dbReference type="InterPro" id="IPR050807">
    <property type="entry name" value="TransReg_Diox_bact_type"/>
</dbReference>
<comment type="caution">
    <text evidence="3">The sequence shown here is derived from an EMBL/GenBank/DDBJ whole genome shotgun (WGS) entry which is preliminary data.</text>
</comment>